<gene>
    <name evidence="1" type="ORF">M413DRAFT_13328</name>
</gene>
<dbReference type="Proteomes" id="UP000053424">
    <property type="component" value="Unassembled WGS sequence"/>
</dbReference>
<dbReference type="AlphaFoldDB" id="A0A0C3C231"/>
<protein>
    <submittedName>
        <fullName evidence="1">Uncharacterized protein</fullName>
    </submittedName>
</protein>
<evidence type="ECO:0000313" key="1">
    <source>
        <dbReference type="EMBL" id="KIM37666.1"/>
    </source>
</evidence>
<dbReference type="HOGENOM" id="CLU_821479_0_0_1"/>
<reference evidence="1 2" key="1">
    <citation type="submission" date="2014-04" db="EMBL/GenBank/DDBJ databases">
        <authorList>
            <consortium name="DOE Joint Genome Institute"/>
            <person name="Kuo A."/>
            <person name="Gay G."/>
            <person name="Dore J."/>
            <person name="Kohler A."/>
            <person name="Nagy L.G."/>
            <person name="Floudas D."/>
            <person name="Copeland A."/>
            <person name="Barry K.W."/>
            <person name="Cichocki N."/>
            <person name="Veneault-Fourrey C."/>
            <person name="LaButti K."/>
            <person name="Lindquist E.A."/>
            <person name="Lipzen A."/>
            <person name="Lundell T."/>
            <person name="Morin E."/>
            <person name="Murat C."/>
            <person name="Sun H."/>
            <person name="Tunlid A."/>
            <person name="Henrissat B."/>
            <person name="Grigoriev I.V."/>
            <person name="Hibbett D.S."/>
            <person name="Martin F."/>
            <person name="Nordberg H.P."/>
            <person name="Cantor M.N."/>
            <person name="Hua S.X."/>
        </authorList>
    </citation>
    <scope>NUCLEOTIDE SEQUENCE [LARGE SCALE GENOMIC DNA]</scope>
    <source>
        <strain evidence="2">h7</strain>
    </source>
</reference>
<dbReference type="EMBL" id="KN831796">
    <property type="protein sequence ID" value="KIM37666.1"/>
    <property type="molecule type" value="Genomic_DNA"/>
</dbReference>
<sequence>MLQATPFFPETILPIIIGWTEASPLPPLASKNFQTHLPESCHVLLRILVGPCMDKAGDAALALQLGRLVPDVDCVSITCHASSFTPARKEQFERILPLTVKFREIRVIDEHDGEYIVIKEVLGGFASESYYLTSPADLLPSTITAFGEQNLRVLPPCSAQNFLDNYEIISSQFVGGLKGGNQIQRIGITLDFLPSIAIAFQNLSQHHPNLLELELIEPTTFGLESITSAAAMKLKSALINFLSNSNIAYLTIPLPLITPTIFRSLNQLPDLRSLTISPVKGFCSVPYLCDIARRSVRDFNYIELVDVVANAEDEITQESFALLQTTFPTTIVYQSISR</sequence>
<proteinExistence type="predicted"/>
<accession>A0A0C3C231</accession>
<name>A0A0C3C231_HEBCY</name>
<keyword evidence="2" id="KW-1185">Reference proteome</keyword>
<organism evidence="1 2">
    <name type="scientific">Hebeloma cylindrosporum</name>
    <dbReference type="NCBI Taxonomy" id="76867"/>
    <lineage>
        <taxon>Eukaryota</taxon>
        <taxon>Fungi</taxon>
        <taxon>Dikarya</taxon>
        <taxon>Basidiomycota</taxon>
        <taxon>Agaricomycotina</taxon>
        <taxon>Agaricomycetes</taxon>
        <taxon>Agaricomycetidae</taxon>
        <taxon>Agaricales</taxon>
        <taxon>Agaricineae</taxon>
        <taxon>Hymenogastraceae</taxon>
        <taxon>Hebeloma</taxon>
    </lineage>
</organism>
<reference evidence="2" key="2">
    <citation type="submission" date="2015-01" db="EMBL/GenBank/DDBJ databases">
        <title>Evolutionary Origins and Diversification of the Mycorrhizal Mutualists.</title>
        <authorList>
            <consortium name="DOE Joint Genome Institute"/>
            <consortium name="Mycorrhizal Genomics Consortium"/>
            <person name="Kohler A."/>
            <person name="Kuo A."/>
            <person name="Nagy L.G."/>
            <person name="Floudas D."/>
            <person name="Copeland A."/>
            <person name="Barry K.W."/>
            <person name="Cichocki N."/>
            <person name="Veneault-Fourrey C."/>
            <person name="LaButti K."/>
            <person name="Lindquist E.A."/>
            <person name="Lipzen A."/>
            <person name="Lundell T."/>
            <person name="Morin E."/>
            <person name="Murat C."/>
            <person name="Riley R."/>
            <person name="Ohm R."/>
            <person name="Sun H."/>
            <person name="Tunlid A."/>
            <person name="Henrissat B."/>
            <person name="Grigoriev I.V."/>
            <person name="Hibbett D.S."/>
            <person name="Martin F."/>
        </authorList>
    </citation>
    <scope>NUCLEOTIDE SEQUENCE [LARGE SCALE GENOMIC DNA]</scope>
    <source>
        <strain evidence="2">h7</strain>
    </source>
</reference>
<evidence type="ECO:0000313" key="2">
    <source>
        <dbReference type="Proteomes" id="UP000053424"/>
    </source>
</evidence>